<proteinExistence type="predicted"/>
<dbReference type="EMBL" id="OC866350">
    <property type="protein sequence ID" value="CAD7632907.1"/>
    <property type="molecule type" value="Genomic_DNA"/>
</dbReference>
<sequence length="223" mass="25575">MSKIQVILFGLVFAVTFVHAQDPNFNIFPDQFNEQIHEKDVLAFVNTLADEANGYLKNAQQKYNSQGLNVVSQFYQDAMDAFRPILPWAFSELEKINIYPLQHSITTIIVGQVYDFVYMLERLTELRAVKPRSVTGNEHNLINRLKTLESRVVSAIEGAKKRGIIHVPTFMYQYYDKINAFLNAEFPKLNQAIGNLPSAALRQQIIQQLIIDLTHLTQMPFVV</sequence>
<dbReference type="Proteomes" id="UP000759131">
    <property type="component" value="Unassembled WGS sequence"/>
</dbReference>
<evidence type="ECO:0000313" key="3">
    <source>
        <dbReference type="Proteomes" id="UP000759131"/>
    </source>
</evidence>
<protein>
    <submittedName>
        <fullName evidence="2">Uncharacterized protein</fullName>
    </submittedName>
</protein>
<organism evidence="2">
    <name type="scientific">Medioppia subpectinata</name>
    <dbReference type="NCBI Taxonomy" id="1979941"/>
    <lineage>
        <taxon>Eukaryota</taxon>
        <taxon>Metazoa</taxon>
        <taxon>Ecdysozoa</taxon>
        <taxon>Arthropoda</taxon>
        <taxon>Chelicerata</taxon>
        <taxon>Arachnida</taxon>
        <taxon>Acari</taxon>
        <taxon>Acariformes</taxon>
        <taxon>Sarcoptiformes</taxon>
        <taxon>Oribatida</taxon>
        <taxon>Brachypylina</taxon>
        <taxon>Oppioidea</taxon>
        <taxon>Oppiidae</taxon>
        <taxon>Medioppia</taxon>
    </lineage>
</organism>
<feature type="signal peptide" evidence="1">
    <location>
        <begin position="1"/>
        <end position="20"/>
    </location>
</feature>
<feature type="chain" id="PRO_5036403437" evidence="1">
    <location>
        <begin position="21"/>
        <end position="223"/>
    </location>
</feature>
<dbReference type="AlphaFoldDB" id="A0A7R9L0W9"/>
<gene>
    <name evidence="2" type="ORF">OSB1V03_LOCUS13307</name>
</gene>
<accession>A0A7R9L0W9</accession>
<dbReference type="EMBL" id="CAJPIZ010011775">
    <property type="protein sequence ID" value="CAG2113337.1"/>
    <property type="molecule type" value="Genomic_DNA"/>
</dbReference>
<reference evidence="2" key="1">
    <citation type="submission" date="2020-11" db="EMBL/GenBank/DDBJ databases">
        <authorList>
            <person name="Tran Van P."/>
        </authorList>
    </citation>
    <scope>NUCLEOTIDE SEQUENCE</scope>
</reference>
<evidence type="ECO:0000256" key="1">
    <source>
        <dbReference type="SAM" id="SignalP"/>
    </source>
</evidence>
<keyword evidence="3" id="KW-1185">Reference proteome</keyword>
<evidence type="ECO:0000313" key="2">
    <source>
        <dbReference type="EMBL" id="CAD7632907.1"/>
    </source>
</evidence>
<name>A0A7R9L0W9_9ACAR</name>
<keyword evidence="1" id="KW-0732">Signal</keyword>